<reference evidence="2 3" key="1">
    <citation type="journal article" date="2019" name="Sci. Rep.">
        <title>Orb-weaving spider Araneus ventricosus genome elucidates the spidroin gene catalogue.</title>
        <authorList>
            <person name="Kono N."/>
            <person name="Nakamura H."/>
            <person name="Ohtoshi R."/>
            <person name="Moran D.A.P."/>
            <person name="Shinohara A."/>
            <person name="Yoshida Y."/>
            <person name="Fujiwara M."/>
            <person name="Mori M."/>
            <person name="Tomita M."/>
            <person name="Arakawa K."/>
        </authorList>
    </citation>
    <scope>NUCLEOTIDE SEQUENCE [LARGE SCALE GENOMIC DNA]</scope>
</reference>
<sequence length="148" mass="16435">MGAEIKAPLGTCPYCFHIHGQIYHMVSPLCANERNRPGYGQLYISDSSEASQDATSVILQSNDGLLNNDGMLTFLDGRYASVPELMWRLHEFSLSEKSRVIMRLAVRLPNQQQVVKKSAVIMLLQNLMPSKGLCNGLYNKADSDKTTA</sequence>
<keyword evidence="3" id="KW-1185">Reference proteome</keyword>
<dbReference type="InterPro" id="IPR049163">
    <property type="entry name" value="Pif1-like_2B_dom"/>
</dbReference>
<evidence type="ECO:0000259" key="1">
    <source>
        <dbReference type="Pfam" id="PF21530"/>
    </source>
</evidence>
<evidence type="ECO:0000313" key="2">
    <source>
        <dbReference type="EMBL" id="GBM39876.1"/>
    </source>
</evidence>
<evidence type="ECO:0000313" key="3">
    <source>
        <dbReference type="Proteomes" id="UP000499080"/>
    </source>
</evidence>
<protein>
    <recommendedName>
        <fullName evidence="1">DNA helicase Pif1-like 2B domain-containing protein</fullName>
    </recommendedName>
</protein>
<proteinExistence type="predicted"/>
<dbReference type="EMBL" id="BGPR01000910">
    <property type="protein sequence ID" value="GBM39876.1"/>
    <property type="molecule type" value="Genomic_DNA"/>
</dbReference>
<name>A0A4Y2FH56_ARAVE</name>
<comment type="caution">
    <text evidence="2">The sequence shown here is derived from an EMBL/GenBank/DDBJ whole genome shotgun (WGS) entry which is preliminary data.</text>
</comment>
<dbReference type="AlphaFoldDB" id="A0A4Y2FH56"/>
<accession>A0A4Y2FH56</accession>
<feature type="domain" description="DNA helicase Pif1-like 2B" evidence="1">
    <location>
        <begin position="108"/>
        <end position="136"/>
    </location>
</feature>
<dbReference type="Proteomes" id="UP000499080">
    <property type="component" value="Unassembled WGS sequence"/>
</dbReference>
<organism evidence="2 3">
    <name type="scientific">Araneus ventricosus</name>
    <name type="common">Orbweaver spider</name>
    <name type="synonym">Epeira ventricosa</name>
    <dbReference type="NCBI Taxonomy" id="182803"/>
    <lineage>
        <taxon>Eukaryota</taxon>
        <taxon>Metazoa</taxon>
        <taxon>Ecdysozoa</taxon>
        <taxon>Arthropoda</taxon>
        <taxon>Chelicerata</taxon>
        <taxon>Arachnida</taxon>
        <taxon>Araneae</taxon>
        <taxon>Araneomorphae</taxon>
        <taxon>Entelegynae</taxon>
        <taxon>Araneoidea</taxon>
        <taxon>Araneidae</taxon>
        <taxon>Araneus</taxon>
    </lineage>
</organism>
<gene>
    <name evidence="2" type="ORF">AVEN_250203_1</name>
</gene>
<dbReference type="Pfam" id="PF21530">
    <property type="entry name" value="Pif1_2B_dom"/>
    <property type="match status" value="1"/>
</dbReference>